<evidence type="ECO:0000256" key="5">
    <source>
        <dbReference type="ARBA" id="ARBA00022475"/>
    </source>
</evidence>
<keyword evidence="7 14" id="KW-0378">Hydrolase</keyword>
<dbReference type="GO" id="GO:0050380">
    <property type="term" value="F:undecaprenyl-diphosphatase activity"/>
    <property type="evidence" value="ECO:0007669"/>
    <property type="project" value="UniProtKB-UniRule"/>
</dbReference>
<keyword evidence="5 14" id="KW-1003">Cell membrane</keyword>
<comment type="miscellaneous">
    <text evidence="14">Bacitracin is thought to be involved in the inhibition of peptidoglycan synthesis by sequestering undecaprenyl diphosphate, thereby reducing the pool of lipid carrier available.</text>
</comment>
<feature type="transmembrane region" description="Helical" evidence="14">
    <location>
        <begin position="185"/>
        <end position="205"/>
    </location>
</feature>
<evidence type="ECO:0000256" key="6">
    <source>
        <dbReference type="ARBA" id="ARBA00022692"/>
    </source>
</evidence>
<dbReference type="EC" id="3.6.1.27" evidence="3 14"/>
<evidence type="ECO:0000313" key="15">
    <source>
        <dbReference type="EMBL" id="TCS61611.1"/>
    </source>
</evidence>
<dbReference type="GO" id="GO:0009252">
    <property type="term" value="P:peptidoglycan biosynthetic process"/>
    <property type="evidence" value="ECO:0007669"/>
    <property type="project" value="UniProtKB-KW"/>
</dbReference>
<evidence type="ECO:0000256" key="8">
    <source>
        <dbReference type="ARBA" id="ARBA00022989"/>
    </source>
</evidence>
<keyword evidence="14" id="KW-0961">Cell wall biogenesis/degradation</keyword>
<dbReference type="OrthoDB" id="9808289at2"/>
<evidence type="ECO:0000256" key="7">
    <source>
        <dbReference type="ARBA" id="ARBA00022801"/>
    </source>
</evidence>
<comment type="function">
    <text evidence="14">Catalyzes the dephosphorylation of undecaprenyl diphosphate (UPP). Confers resistance to bacitracin.</text>
</comment>
<evidence type="ECO:0000256" key="11">
    <source>
        <dbReference type="ARBA" id="ARBA00032707"/>
    </source>
</evidence>
<evidence type="ECO:0000256" key="3">
    <source>
        <dbReference type="ARBA" id="ARBA00012374"/>
    </source>
</evidence>
<evidence type="ECO:0000256" key="9">
    <source>
        <dbReference type="ARBA" id="ARBA00023136"/>
    </source>
</evidence>
<proteinExistence type="inferred from homology"/>
<dbReference type="RefSeq" id="WP_132939331.1">
    <property type="nucleotide sequence ID" value="NZ_CP119676.1"/>
</dbReference>
<organism evidence="15 16">
    <name type="scientific">Varunaivibrio sulfuroxidans</name>
    <dbReference type="NCBI Taxonomy" id="1773489"/>
    <lineage>
        <taxon>Bacteria</taxon>
        <taxon>Pseudomonadati</taxon>
        <taxon>Pseudomonadota</taxon>
        <taxon>Alphaproteobacteria</taxon>
        <taxon>Rhodospirillales</taxon>
        <taxon>Magnetovibrionaceae</taxon>
        <taxon>Varunaivibrio</taxon>
    </lineage>
</organism>
<feature type="transmembrane region" description="Helical" evidence="14">
    <location>
        <begin position="40"/>
        <end position="60"/>
    </location>
</feature>
<evidence type="ECO:0000256" key="2">
    <source>
        <dbReference type="ARBA" id="ARBA00010621"/>
    </source>
</evidence>
<evidence type="ECO:0000256" key="4">
    <source>
        <dbReference type="ARBA" id="ARBA00021581"/>
    </source>
</evidence>
<evidence type="ECO:0000256" key="14">
    <source>
        <dbReference type="HAMAP-Rule" id="MF_01006"/>
    </source>
</evidence>
<dbReference type="EMBL" id="SLZW01000007">
    <property type="protein sequence ID" value="TCS61611.1"/>
    <property type="molecule type" value="Genomic_DNA"/>
</dbReference>
<dbReference type="NCBIfam" id="NF001393">
    <property type="entry name" value="PRK00281.2-4"/>
    <property type="match status" value="1"/>
</dbReference>
<dbReference type="AlphaFoldDB" id="A0A4V6NYH5"/>
<evidence type="ECO:0000256" key="1">
    <source>
        <dbReference type="ARBA" id="ARBA00004651"/>
    </source>
</evidence>
<gene>
    <name evidence="14" type="primary">uppP</name>
    <name evidence="15" type="ORF">EDD55_10718</name>
</gene>
<dbReference type="Proteomes" id="UP000295304">
    <property type="component" value="Unassembled WGS sequence"/>
</dbReference>
<keyword evidence="8 14" id="KW-1133">Transmembrane helix</keyword>
<name>A0A4V6NYH5_9PROT</name>
<feature type="transmembrane region" description="Helical" evidence="14">
    <location>
        <begin position="217"/>
        <end position="238"/>
    </location>
</feature>
<dbReference type="GO" id="GO:0046677">
    <property type="term" value="P:response to antibiotic"/>
    <property type="evidence" value="ECO:0007669"/>
    <property type="project" value="UniProtKB-UniRule"/>
</dbReference>
<accession>A0A4V6NYH5</accession>
<evidence type="ECO:0000256" key="13">
    <source>
        <dbReference type="ARBA" id="ARBA00047594"/>
    </source>
</evidence>
<keyword evidence="9 14" id="KW-0472">Membrane</keyword>
<dbReference type="HAMAP" id="MF_01006">
    <property type="entry name" value="Undec_diphosphatase"/>
    <property type="match status" value="1"/>
</dbReference>
<dbReference type="InterPro" id="IPR003824">
    <property type="entry name" value="UppP"/>
</dbReference>
<feature type="transmembrane region" description="Helical" evidence="14">
    <location>
        <begin position="85"/>
        <end position="107"/>
    </location>
</feature>
<comment type="similarity">
    <text evidence="2 14">Belongs to the UppP family.</text>
</comment>
<feature type="transmembrane region" description="Helical" evidence="14">
    <location>
        <begin position="113"/>
        <end position="131"/>
    </location>
</feature>
<keyword evidence="10 14" id="KW-0046">Antibiotic resistance</keyword>
<dbReference type="PANTHER" id="PTHR30622">
    <property type="entry name" value="UNDECAPRENYL-DIPHOSPHATASE"/>
    <property type="match status" value="1"/>
</dbReference>
<dbReference type="GO" id="GO:0008360">
    <property type="term" value="P:regulation of cell shape"/>
    <property type="evidence" value="ECO:0007669"/>
    <property type="project" value="UniProtKB-KW"/>
</dbReference>
<dbReference type="PANTHER" id="PTHR30622:SF4">
    <property type="entry name" value="UNDECAPRENYL-DIPHOSPHATASE"/>
    <property type="match status" value="1"/>
</dbReference>
<dbReference type="GO" id="GO:0071555">
    <property type="term" value="P:cell wall organization"/>
    <property type="evidence" value="ECO:0007669"/>
    <property type="project" value="UniProtKB-KW"/>
</dbReference>
<protein>
    <recommendedName>
        <fullName evidence="4 14">Undecaprenyl-diphosphatase</fullName>
        <ecNumber evidence="3 14">3.6.1.27</ecNumber>
    </recommendedName>
    <alternativeName>
        <fullName evidence="12 14">Bacitracin resistance protein</fullName>
    </alternativeName>
    <alternativeName>
        <fullName evidence="11 14">Undecaprenyl pyrophosphate phosphatase</fullName>
    </alternativeName>
</protein>
<reference evidence="15 16" key="1">
    <citation type="submission" date="2019-03" db="EMBL/GenBank/DDBJ databases">
        <title>Genomic Encyclopedia of Type Strains, Phase IV (KMG-IV): sequencing the most valuable type-strain genomes for metagenomic binning, comparative biology and taxonomic classification.</title>
        <authorList>
            <person name="Goeker M."/>
        </authorList>
    </citation>
    <scope>NUCLEOTIDE SEQUENCE [LARGE SCALE GENOMIC DNA]</scope>
    <source>
        <strain evidence="15 16">DSM 101688</strain>
    </source>
</reference>
<keyword evidence="14" id="KW-0133">Cell shape</keyword>
<evidence type="ECO:0000256" key="10">
    <source>
        <dbReference type="ARBA" id="ARBA00023251"/>
    </source>
</evidence>
<feature type="transmembrane region" description="Helical" evidence="14">
    <location>
        <begin position="250"/>
        <end position="268"/>
    </location>
</feature>
<evidence type="ECO:0000313" key="16">
    <source>
        <dbReference type="Proteomes" id="UP000295304"/>
    </source>
</evidence>
<comment type="subcellular location">
    <subcellularLocation>
        <location evidence="1 14">Cell membrane</location>
        <topology evidence="1 14">Multi-pass membrane protein</topology>
    </subcellularLocation>
</comment>
<comment type="caution">
    <text evidence="15">The sequence shown here is derived from an EMBL/GenBank/DDBJ whole genome shotgun (WGS) entry which is preliminary data.</text>
</comment>
<keyword evidence="16" id="KW-1185">Reference proteome</keyword>
<comment type="catalytic activity">
    <reaction evidence="13 14">
        <text>di-trans,octa-cis-undecaprenyl diphosphate + H2O = di-trans,octa-cis-undecaprenyl phosphate + phosphate + H(+)</text>
        <dbReference type="Rhea" id="RHEA:28094"/>
        <dbReference type="ChEBI" id="CHEBI:15377"/>
        <dbReference type="ChEBI" id="CHEBI:15378"/>
        <dbReference type="ChEBI" id="CHEBI:43474"/>
        <dbReference type="ChEBI" id="CHEBI:58405"/>
        <dbReference type="ChEBI" id="CHEBI:60392"/>
        <dbReference type="EC" id="3.6.1.27"/>
    </reaction>
</comment>
<keyword evidence="6 14" id="KW-0812">Transmembrane</keyword>
<dbReference type="GO" id="GO:0005886">
    <property type="term" value="C:plasma membrane"/>
    <property type="evidence" value="ECO:0007669"/>
    <property type="project" value="UniProtKB-SubCell"/>
</dbReference>
<evidence type="ECO:0000256" key="12">
    <source>
        <dbReference type="ARBA" id="ARBA00032932"/>
    </source>
</evidence>
<sequence length="271" mass="29389">MPLLHIAILSLVQGITEFLPISSSGHLVLVPFVAHWKDQGLIVDVAVHVGTLGAVMLYLWRDIWFMIKGALEMIANRTVTPGGRLAMLVIAATIPVVIFGFAMNHYYKDGLRSVTVIGWTTLVYGVILYIADKVGLTMRRMEHLRFADAITIGLAQVLALIPGTSRSGITMTAARMLGMERTESARFSMILSVPTIIGAGLLKGLDLYHSGNAALDATVAIAVGLSFVSALVVIVLLMSWLKRATFTPFVIYRIALGGFLLAWAYGFIAPF</sequence>
<dbReference type="Pfam" id="PF02673">
    <property type="entry name" value="BacA"/>
    <property type="match status" value="1"/>
</dbReference>
<keyword evidence="14" id="KW-0573">Peptidoglycan synthesis</keyword>